<reference evidence="1" key="1">
    <citation type="submission" date="2021-02" db="EMBL/GenBank/DDBJ databases">
        <authorList>
            <person name="Nowell W R."/>
        </authorList>
    </citation>
    <scope>NUCLEOTIDE SEQUENCE</scope>
</reference>
<name>A0A814NQZ6_9BILA</name>
<evidence type="ECO:0000313" key="2">
    <source>
        <dbReference type="Proteomes" id="UP000663882"/>
    </source>
</evidence>
<accession>A0A814NQZ6</accession>
<proteinExistence type="predicted"/>
<sequence>MSILPEDENHIQQLMTRTSLQQLRTIRNSFDDDPPPYPGLQITTNIRPTTTYFLPKRSSKIHDQIISISSDEYSLESSQHGIQARQWKTLDNQYHICYTGNLSDDFLRIKVSLKSQVTNQEQFNRNSFTNVQSSHPSISSTFYHLSTKLSTIKVLKKSKIRARMLQNLLTKIEQGQIIKISMVPEEPITLSDDYSYEEDDVFTNQERILLPATSFVTQYNSLELESNENFIILLK</sequence>
<gene>
    <name evidence="1" type="ORF">RFH988_LOCUS19070</name>
</gene>
<dbReference type="AlphaFoldDB" id="A0A814NQZ6"/>
<dbReference type="OrthoDB" id="9997920at2759"/>
<evidence type="ECO:0000313" key="1">
    <source>
        <dbReference type="EMBL" id="CAF1096274.1"/>
    </source>
</evidence>
<organism evidence="1 2">
    <name type="scientific">Rotaria sordida</name>
    <dbReference type="NCBI Taxonomy" id="392033"/>
    <lineage>
        <taxon>Eukaryota</taxon>
        <taxon>Metazoa</taxon>
        <taxon>Spiralia</taxon>
        <taxon>Gnathifera</taxon>
        <taxon>Rotifera</taxon>
        <taxon>Eurotatoria</taxon>
        <taxon>Bdelloidea</taxon>
        <taxon>Philodinida</taxon>
        <taxon>Philodinidae</taxon>
        <taxon>Rotaria</taxon>
    </lineage>
</organism>
<dbReference type="Proteomes" id="UP000663882">
    <property type="component" value="Unassembled WGS sequence"/>
</dbReference>
<dbReference type="EMBL" id="CAJNOO010001101">
    <property type="protein sequence ID" value="CAF1096274.1"/>
    <property type="molecule type" value="Genomic_DNA"/>
</dbReference>
<protein>
    <submittedName>
        <fullName evidence="1">Uncharacterized protein</fullName>
    </submittedName>
</protein>
<comment type="caution">
    <text evidence="1">The sequence shown here is derived from an EMBL/GenBank/DDBJ whole genome shotgun (WGS) entry which is preliminary data.</text>
</comment>